<evidence type="ECO:0000256" key="4">
    <source>
        <dbReference type="ARBA" id="ARBA00022737"/>
    </source>
</evidence>
<dbReference type="GO" id="GO:0030832">
    <property type="term" value="P:regulation of actin filament length"/>
    <property type="evidence" value="ECO:0007669"/>
    <property type="project" value="TreeGrafter"/>
</dbReference>
<dbReference type="SUPFAM" id="SSF52540">
    <property type="entry name" value="P-loop containing nucleoside triphosphate hydrolases"/>
    <property type="match status" value="1"/>
</dbReference>
<comment type="caution">
    <text evidence="10">The sequence shown here is derived from an EMBL/GenBank/DDBJ whole genome shotgun (WGS) entry which is preliminary data.</text>
</comment>
<evidence type="ECO:0000256" key="7">
    <source>
        <dbReference type="PROSITE-ProRule" id="PRU00782"/>
    </source>
</evidence>
<evidence type="ECO:0000256" key="8">
    <source>
        <dbReference type="SAM" id="MobiDB-lite"/>
    </source>
</evidence>
<dbReference type="GO" id="GO:0051491">
    <property type="term" value="P:positive regulation of filopodium assembly"/>
    <property type="evidence" value="ECO:0007669"/>
    <property type="project" value="TreeGrafter"/>
</dbReference>
<reference evidence="10 11" key="1">
    <citation type="journal article" date="2018" name="G3 (Bethesda)">
        <title>A High-Quality Reference Genome for the Invasive Mosquitofish Gambusia affinis Using a Chicago Library.</title>
        <authorList>
            <person name="Hoffberg S.L."/>
            <person name="Troendle N.J."/>
            <person name="Glenn T.C."/>
            <person name="Mahmud O."/>
            <person name="Louha S."/>
            <person name="Chalopin D."/>
            <person name="Bennetzen J.L."/>
            <person name="Mauricio R."/>
        </authorList>
    </citation>
    <scope>NUCLEOTIDE SEQUENCE [LARGE SCALE GENOMIC DNA]</scope>
    <source>
        <strain evidence="10">NE01/NJP1002.9</strain>
        <tissue evidence="10">Muscle</tissue>
    </source>
</reference>
<evidence type="ECO:0000259" key="9">
    <source>
        <dbReference type="PROSITE" id="PS51456"/>
    </source>
</evidence>
<dbReference type="GO" id="GO:0000146">
    <property type="term" value="F:microfilament motor activity"/>
    <property type="evidence" value="ECO:0007669"/>
    <property type="project" value="TreeGrafter"/>
</dbReference>
<sequence length="353" mass="39421">MSLFNNLLIVKSRSTGTALFHSNPSRVPLPSNQSGTSAAVLFFIEQDEYLNEEVDARMIEYEDNRPLLDLFLRKPMGLLSLLDEESRFPQATDQTLVEKFEDNLKTKSFWRPKRMDLGFGIHHYAGKVIYNAAGFLAKNRETLPADIILLLRSSENELVRKLVTHPLTKTGNLAHTKGKGVNTLRGPRTPTRTITLAKIAAVPFGSKSTGGNTLKQECPNFLHRSPKLADLNYSGGAEQHPFKWHKRPAARTLDTSALKHNVLLLFSPRLTVGPQQRVDAVHDPAEEPGVQSLPHGVPHLHRLLHRVGPDDGLTPRHHAVGGQGFLELVPPNAQQGRHCRETQDNRLMKSKLE</sequence>
<dbReference type="GO" id="GO:0016459">
    <property type="term" value="C:myosin complex"/>
    <property type="evidence" value="ECO:0007669"/>
    <property type="project" value="UniProtKB-KW"/>
</dbReference>
<protein>
    <recommendedName>
        <fullName evidence="9">Myosin motor domain-containing protein</fullName>
    </recommendedName>
</protein>
<name>A0A315V425_GAMAF</name>
<keyword evidence="11" id="KW-1185">Reference proteome</keyword>
<dbReference type="GO" id="GO:0005524">
    <property type="term" value="F:ATP binding"/>
    <property type="evidence" value="ECO:0007669"/>
    <property type="project" value="InterPro"/>
</dbReference>
<dbReference type="AlphaFoldDB" id="A0A315V425"/>
<proteinExistence type="inferred from homology"/>
<keyword evidence="7" id="KW-0518">Myosin</keyword>
<feature type="compositionally biased region" description="Basic and acidic residues" evidence="8">
    <location>
        <begin position="338"/>
        <end position="353"/>
    </location>
</feature>
<organism evidence="10 11">
    <name type="scientific">Gambusia affinis</name>
    <name type="common">Western mosquitofish</name>
    <name type="synonym">Heterandria affinis</name>
    <dbReference type="NCBI Taxonomy" id="33528"/>
    <lineage>
        <taxon>Eukaryota</taxon>
        <taxon>Metazoa</taxon>
        <taxon>Chordata</taxon>
        <taxon>Craniata</taxon>
        <taxon>Vertebrata</taxon>
        <taxon>Euteleostomi</taxon>
        <taxon>Actinopterygii</taxon>
        <taxon>Neopterygii</taxon>
        <taxon>Teleostei</taxon>
        <taxon>Neoteleostei</taxon>
        <taxon>Acanthomorphata</taxon>
        <taxon>Ovalentaria</taxon>
        <taxon>Atherinomorphae</taxon>
        <taxon>Cyprinodontiformes</taxon>
        <taxon>Poeciliidae</taxon>
        <taxon>Poeciliinae</taxon>
        <taxon>Gambusia</taxon>
    </lineage>
</organism>
<dbReference type="Gene3D" id="1.20.58.530">
    <property type="match status" value="1"/>
</dbReference>
<comment type="caution">
    <text evidence="7">Lacks conserved residue(s) required for the propagation of feature annotation.</text>
</comment>
<evidence type="ECO:0000256" key="5">
    <source>
        <dbReference type="ARBA" id="ARBA00023212"/>
    </source>
</evidence>
<comment type="similarity">
    <text evidence="7">Belongs to the TRAFAC class myosin-kinesin ATPase superfamily. Myosin family.</text>
</comment>
<evidence type="ECO:0000256" key="1">
    <source>
        <dbReference type="ARBA" id="ARBA00004245"/>
    </source>
</evidence>
<dbReference type="PANTHER" id="PTHR46256:SF4">
    <property type="entry name" value="MYOSIN-IIIA"/>
    <property type="match status" value="1"/>
</dbReference>
<dbReference type="InterPro" id="IPR001609">
    <property type="entry name" value="Myosin_head_motor_dom-like"/>
</dbReference>
<dbReference type="GO" id="GO:0032433">
    <property type="term" value="C:filopodium tip"/>
    <property type="evidence" value="ECO:0007669"/>
    <property type="project" value="TreeGrafter"/>
</dbReference>
<gene>
    <name evidence="10" type="ORF">CCH79_00004002</name>
</gene>
<dbReference type="PANTHER" id="PTHR46256">
    <property type="entry name" value="AGAP011099-PA"/>
    <property type="match status" value="1"/>
</dbReference>
<dbReference type="Pfam" id="PF00063">
    <property type="entry name" value="Myosin_head"/>
    <property type="match status" value="1"/>
</dbReference>
<evidence type="ECO:0000313" key="11">
    <source>
        <dbReference type="Proteomes" id="UP000250572"/>
    </source>
</evidence>
<dbReference type="InterPro" id="IPR027417">
    <property type="entry name" value="P-loop_NTPase"/>
</dbReference>
<dbReference type="GO" id="GO:0007605">
    <property type="term" value="P:sensory perception of sound"/>
    <property type="evidence" value="ECO:0007669"/>
    <property type="project" value="TreeGrafter"/>
</dbReference>
<dbReference type="GO" id="GO:0032426">
    <property type="term" value="C:stereocilium tip"/>
    <property type="evidence" value="ECO:0007669"/>
    <property type="project" value="TreeGrafter"/>
</dbReference>
<evidence type="ECO:0000256" key="2">
    <source>
        <dbReference type="ARBA" id="ARBA00004316"/>
    </source>
</evidence>
<evidence type="ECO:0000313" key="10">
    <source>
        <dbReference type="EMBL" id="PWA18074.1"/>
    </source>
</evidence>
<keyword evidence="5" id="KW-0206">Cytoskeleton</keyword>
<dbReference type="Proteomes" id="UP000250572">
    <property type="component" value="Unassembled WGS sequence"/>
</dbReference>
<dbReference type="InterPro" id="IPR052409">
    <property type="entry name" value="Myosin-III_kinase_activity"/>
</dbReference>
<feature type="domain" description="Myosin motor" evidence="9">
    <location>
        <begin position="1"/>
        <end position="353"/>
    </location>
</feature>
<keyword evidence="6" id="KW-0966">Cell projection</keyword>
<comment type="subcellular location">
    <subcellularLocation>
        <location evidence="2">Cell projection</location>
    </subcellularLocation>
    <subcellularLocation>
        <location evidence="1">Cytoplasm</location>
        <location evidence="1">Cytoskeleton</location>
    </subcellularLocation>
</comment>
<keyword evidence="7" id="KW-0009">Actin-binding</keyword>
<dbReference type="GO" id="GO:0004674">
    <property type="term" value="F:protein serine/threonine kinase activity"/>
    <property type="evidence" value="ECO:0007669"/>
    <property type="project" value="TreeGrafter"/>
</dbReference>
<feature type="region of interest" description="Disordered" evidence="8">
    <location>
        <begin position="331"/>
        <end position="353"/>
    </location>
</feature>
<dbReference type="GO" id="GO:0001917">
    <property type="term" value="C:photoreceptor inner segment"/>
    <property type="evidence" value="ECO:0007669"/>
    <property type="project" value="TreeGrafter"/>
</dbReference>
<keyword evidence="3" id="KW-0963">Cytoplasm</keyword>
<accession>A0A315V425</accession>
<keyword evidence="4" id="KW-0677">Repeat</keyword>
<dbReference type="EMBL" id="NHOQ01002355">
    <property type="protein sequence ID" value="PWA18074.1"/>
    <property type="molecule type" value="Genomic_DNA"/>
</dbReference>
<dbReference type="PROSITE" id="PS51456">
    <property type="entry name" value="MYOSIN_MOTOR"/>
    <property type="match status" value="1"/>
</dbReference>
<evidence type="ECO:0000256" key="3">
    <source>
        <dbReference type="ARBA" id="ARBA00022490"/>
    </source>
</evidence>
<evidence type="ECO:0000256" key="6">
    <source>
        <dbReference type="ARBA" id="ARBA00023273"/>
    </source>
</evidence>
<keyword evidence="7" id="KW-0505">Motor protein</keyword>
<dbReference type="SMART" id="SM00242">
    <property type="entry name" value="MYSc"/>
    <property type="match status" value="1"/>
</dbReference>
<dbReference type="GO" id="GO:0003779">
    <property type="term" value="F:actin binding"/>
    <property type="evidence" value="ECO:0007669"/>
    <property type="project" value="UniProtKB-KW"/>
</dbReference>